<accession>A0A1W2H9V4</accession>
<dbReference type="EMBL" id="LT838813">
    <property type="protein sequence ID" value="SMD45502.1"/>
    <property type="molecule type" value="Genomic_DNA"/>
</dbReference>
<dbReference type="STRING" id="758820.SAMN00777080_4156"/>
<dbReference type="Gene3D" id="3.40.50.720">
    <property type="entry name" value="NAD(P)-binding Rossmann-like Domain"/>
    <property type="match status" value="1"/>
</dbReference>
<name>A0A1W2H9V4_9BACT</name>
<evidence type="ECO:0000313" key="3">
    <source>
        <dbReference type="Proteomes" id="UP000192333"/>
    </source>
</evidence>
<proteinExistence type="predicted"/>
<dbReference type="InterPro" id="IPR008030">
    <property type="entry name" value="NmrA-like"/>
</dbReference>
<keyword evidence="3" id="KW-1185">Reference proteome</keyword>
<dbReference type="InterPro" id="IPR051604">
    <property type="entry name" value="Ergot_Alk_Oxidoreductase"/>
</dbReference>
<dbReference type="RefSeq" id="WP_084122339.1">
    <property type="nucleotide sequence ID" value="NZ_LT838813.1"/>
</dbReference>
<feature type="domain" description="NmrA-like" evidence="1">
    <location>
        <begin position="2"/>
        <end position="281"/>
    </location>
</feature>
<dbReference type="Pfam" id="PF05368">
    <property type="entry name" value="NmrA"/>
    <property type="match status" value="1"/>
</dbReference>
<evidence type="ECO:0000259" key="1">
    <source>
        <dbReference type="Pfam" id="PF05368"/>
    </source>
</evidence>
<protein>
    <submittedName>
        <fullName evidence="2">Uncharacterized conserved protein YbjT, contains NAD(P)-binding and DUF2867 domains</fullName>
    </submittedName>
</protein>
<dbReference type="PANTHER" id="PTHR43162:SF1">
    <property type="entry name" value="PRESTALK A DIFFERENTIATION PROTEIN A"/>
    <property type="match status" value="1"/>
</dbReference>
<dbReference type="AlphaFoldDB" id="A0A1W2H9V4"/>
<dbReference type="SUPFAM" id="SSF51735">
    <property type="entry name" value="NAD(P)-binding Rossmann-fold domains"/>
    <property type="match status" value="1"/>
</dbReference>
<reference evidence="3" key="1">
    <citation type="submission" date="2017-04" db="EMBL/GenBank/DDBJ databases">
        <authorList>
            <person name="Varghese N."/>
            <person name="Submissions S."/>
        </authorList>
    </citation>
    <scope>NUCLEOTIDE SEQUENCE [LARGE SCALE GENOMIC DNA]</scope>
    <source>
        <strain evidence="3">DSM 16537</strain>
    </source>
</reference>
<dbReference type="Proteomes" id="UP000192333">
    <property type="component" value="Chromosome I"/>
</dbReference>
<gene>
    <name evidence="2" type="ORF">SAMN00777080_4156</name>
</gene>
<dbReference type="OrthoDB" id="9780595at2"/>
<dbReference type="Gene3D" id="3.90.25.10">
    <property type="entry name" value="UDP-galactose 4-epimerase, domain 1"/>
    <property type="match status" value="1"/>
</dbReference>
<sequence>MKRILVTGATGNIGLEVVHYLNVLNSDSEIIAAVRDIADAKLKFPDAVNLQFRQFDFENPDTFSAAFHLVDVLFLLRPPQISEVDRFFRPLLLAAKANGIRNVVFLSVQGAEKSKVIPHNKIENLIQQLEFNYIFVRPSYFMQNLTTTLLPEIVKQKSITLPSGKAKFNWIDVKNIGEVTAYLILNFGKYQNRSFEITGTENKNFAEVVDLMSEITGETISFQSINPIRFYFKKRKEGIASGFAAVMTILHFLPRFQKEPDISDNFQKLTGKKPTSIREFIAREKEKLTGIQQ</sequence>
<organism evidence="2 3">
    <name type="scientific">Aquiflexum balticum DSM 16537</name>
    <dbReference type="NCBI Taxonomy" id="758820"/>
    <lineage>
        <taxon>Bacteria</taxon>
        <taxon>Pseudomonadati</taxon>
        <taxon>Bacteroidota</taxon>
        <taxon>Cytophagia</taxon>
        <taxon>Cytophagales</taxon>
        <taxon>Cyclobacteriaceae</taxon>
        <taxon>Aquiflexum</taxon>
    </lineage>
</organism>
<dbReference type="PANTHER" id="PTHR43162">
    <property type="match status" value="1"/>
</dbReference>
<dbReference type="InterPro" id="IPR036291">
    <property type="entry name" value="NAD(P)-bd_dom_sf"/>
</dbReference>
<evidence type="ECO:0000313" key="2">
    <source>
        <dbReference type="EMBL" id="SMD45502.1"/>
    </source>
</evidence>